<gene>
    <name evidence="3" type="ORF">WGH24286_01177</name>
</gene>
<dbReference type="CDD" id="cd15787">
    <property type="entry name" value="YycH_N"/>
    <property type="match status" value="1"/>
</dbReference>
<feature type="domain" description="Regulatory protein YycH" evidence="2">
    <location>
        <begin position="23"/>
        <end position="448"/>
    </location>
</feature>
<comment type="caution">
    <text evidence="3">The sequence shown here is derived from an EMBL/GenBank/DDBJ whole genome shotgun (WGS) entry which is preliminary data.</text>
</comment>
<dbReference type="RefSeq" id="WP_230098828.1">
    <property type="nucleotide sequence ID" value="NZ_CAKKNT010000014.1"/>
</dbReference>
<feature type="transmembrane region" description="Helical" evidence="1">
    <location>
        <begin position="12"/>
        <end position="39"/>
    </location>
</feature>
<evidence type="ECO:0000259" key="2">
    <source>
        <dbReference type="Pfam" id="PF07435"/>
    </source>
</evidence>
<evidence type="ECO:0000256" key="1">
    <source>
        <dbReference type="SAM" id="Phobius"/>
    </source>
</evidence>
<accession>A0ABM8ZCY1</accession>
<dbReference type="Proteomes" id="UP000789719">
    <property type="component" value="Unassembled WGS sequence"/>
</dbReference>
<evidence type="ECO:0000313" key="4">
    <source>
        <dbReference type="Proteomes" id="UP000789719"/>
    </source>
</evidence>
<keyword evidence="1" id="KW-0472">Membrane</keyword>
<dbReference type="EMBL" id="CAKKNT010000014">
    <property type="protein sequence ID" value="CAH0418746.1"/>
    <property type="molecule type" value="Genomic_DNA"/>
</dbReference>
<sequence length="448" mass="51385">MRNRNSRFVKKFGIFSQYILPISLVLVISISLTFTWLIWTNPAHFNKNANQNTTSAGPTELSARALTDIYSPTQIIHTDSKQNQKLLFDQKINVINEVVKDVKNWHFNKLKPLKKVTAKLYAETLNQKDTLILNYPDSIAGGMINDIFTQHLTIDSNVQFNRIVIPLGSQLDKIYLLNDDNFAIYEISVSESSRTQIMHIIKSVKTVIPVVEQLYHQHVLLTYPEAVSLKQYSYLQNKQSQHLFLTALFNNGTNGDFKTRKTLETTTYEEGNNRRVVFDNKTGAVDYQSFNGTKTSANLNNTLRQGFNDLLSIGVPLDNTRYFETNDAENSFVYRTYVEGFPIFNQTRYGTVKLSYENPGTEHATFSQYALQVPLPNNQPGIKLEATPTVIQQLATVGIGIDRVEDMQIGYEWQTDPSSDMVVNLRPVWYLEINNKWQRLDQWLQKEG</sequence>
<name>A0ABM8ZCY1_9LACO</name>
<dbReference type="Pfam" id="PF07435">
    <property type="entry name" value="YycH"/>
    <property type="match status" value="1"/>
</dbReference>
<keyword evidence="1" id="KW-0812">Transmembrane</keyword>
<organism evidence="3 4">
    <name type="scientific">Periweissella ghanensis</name>
    <dbReference type="NCBI Taxonomy" id="467997"/>
    <lineage>
        <taxon>Bacteria</taxon>
        <taxon>Bacillati</taxon>
        <taxon>Bacillota</taxon>
        <taxon>Bacilli</taxon>
        <taxon>Lactobacillales</taxon>
        <taxon>Lactobacillaceae</taxon>
        <taxon>Periweissella</taxon>
    </lineage>
</organism>
<dbReference type="InterPro" id="IPR009996">
    <property type="entry name" value="YycH"/>
</dbReference>
<dbReference type="Gene3D" id="3.10.450.310">
    <property type="match status" value="1"/>
</dbReference>
<keyword evidence="4" id="KW-1185">Reference proteome</keyword>
<evidence type="ECO:0000313" key="3">
    <source>
        <dbReference type="EMBL" id="CAH0418746.1"/>
    </source>
</evidence>
<reference evidence="3 4" key="1">
    <citation type="submission" date="2021-11" db="EMBL/GenBank/DDBJ databases">
        <authorList>
            <person name="Depoorter E."/>
        </authorList>
    </citation>
    <scope>NUCLEOTIDE SEQUENCE [LARGE SCALE GENOMIC DNA]</scope>
    <source>
        <strain evidence="3 4">LMG 24286</strain>
    </source>
</reference>
<proteinExistence type="predicted"/>
<keyword evidence="1" id="KW-1133">Transmembrane helix</keyword>
<protein>
    <recommendedName>
        <fullName evidence="2">Regulatory protein YycH domain-containing protein</fullName>
    </recommendedName>
</protein>